<gene>
    <name evidence="2" type="ORF">CPT_Mater59</name>
</gene>
<proteinExistence type="predicted"/>
<organism evidence="2 3">
    <name type="scientific">Bacillus phage Mater</name>
    <dbReference type="NCBI Taxonomy" id="1540090"/>
    <lineage>
        <taxon>Viruses</taxon>
        <taxon>Duplodnaviria</taxon>
        <taxon>Heunggongvirae</taxon>
        <taxon>Uroviricota</taxon>
        <taxon>Caudoviricetes</taxon>
        <taxon>Herelleviridae</taxon>
        <taxon>Bastillevirinae</taxon>
        <taxon>Matervirus</taxon>
        <taxon>Matervirus mater</taxon>
    </lineage>
</organism>
<keyword evidence="1" id="KW-0472">Membrane</keyword>
<dbReference type="RefSeq" id="YP_009151018.1">
    <property type="nucleotide sequence ID" value="NC_027366.1"/>
</dbReference>
<name>A0A0A0RRW3_9CAUD</name>
<dbReference type="GeneID" id="24606958"/>
<keyword evidence="1" id="KW-0812">Transmembrane</keyword>
<dbReference type="EMBL" id="KM236245">
    <property type="protein sequence ID" value="AIW03216.1"/>
    <property type="molecule type" value="Genomic_DNA"/>
</dbReference>
<reference evidence="2 3" key="1">
    <citation type="submission" date="2014-07" db="EMBL/GenBank/DDBJ databases">
        <title>Complete Genome of Bacillus megaterium Myophage Mater.</title>
        <authorList>
            <person name="Lancaster J.C."/>
            <person name="Hodde M.K."/>
            <person name="Hernandez A.C."/>
            <person name="Everett G.F.K."/>
        </authorList>
    </citation>
    <scope>NUCLEOTIDE SEQUENCE [LARGE SCALE GENOMIC DNA]</scope>
</reference>
<evidence type="ECO:0000256" key="1">
    <source>
        <dbReference type="SAM" id="Phobius"/>
    </source>
</evidence>
<evidence type="ECO:0000313" key="2">
    <source>
        <dbReference type="EMBL" id="AIW03216.1"/>
    </source>
</evidence>
<evidence type="ECO:0000313" key="3">
    <source>
        <dbReference type="Proteomes" id="UP000030206"/>
    </source>
</evidence>
<dbReference type="OrthoDB" id="15514at10239"/>
<accession>A0A0A0RRW3</accession>
<feature type="transmembrane region" description="Helical" evidence="1">
    <location>
        <begin position="68"/>
        <end position="91"/>
    </location>
</feature>
<protein>
    <submittedName>
        <fullName evidence="2">Uncharacterized protein</fullName>
    </submittedName>
</protein>
<keyword evidence="3" id="KW-1185">Reference proteome</keyword>
<dbReference type="Proteomes" id="UP000030206">
    <property type="component" value="Segment"/>
</dbReference>
<feature type="transmembrane region" description="Helical" evidence="1">
    <location>
        <begin position="103"/>
        <end position="129"/>
    </location>
</feature>
<keyword evidence="1" id="KW-1133">Transmembrane helix</keyword>
<dbReference type="KEGG" id="vg:24606958"/>
<sequence length="180" mass="19569">MVKINISSKNLSEGVQYIKPVTEINVGSSKLEEKVLFLATTLEREVLQGTEKQQMRNVKMLKKILKGFVVKGGVGAIAAPKTFAATAIAATTTPITPLGIMDFGLSIAFITVACGVALAMSMFAIAGIFRMFKKRDLANEWSTDIIKGLVQVLIAIPVVFTLFYIAQWAFKHLPNASSLF</sequence>
<feature type="transmembrane region" description="Helical" evidence="1">
    <location>
        <begin position="149"/>
        <end position="170"/>
    </location>
</feature>